<dbReference type="GO" id="GO:0016853">
    <property type="term" value="F:isomerase activity"/>
    <property type="evidence" value="ECO:0007669"/>
    <property type="project" value="UniProtKB-KW"/>
</dbReference>
<keyword evidence="2" id="KW-0413">Isomerase</keyword>
<evidence type="ECO:0000256" key="2">
    <source>
        <dbReference type="ARBA" id="ARBA00023235"/>
    </source>
</evidence>
<dbReference type="PANTHER" id="PTHR10091">
    <property type="entry name" value="ALDOSE-1-EPIMERASE"/>
    <property type="match status" value="1"/>
</dbReference>
<dbReference type="InterPro" id="IPR008183">
    <property type="entry name" value="Aldose_1/G6P_1-epimerase"/>
</dbReference>
<proteinExistence type="inferred from homology"/>
<evidence type="ECO:0000313" key="4">
    <source>
        <dbReference type="EMBL" id="KAL3716508.1"/>
    </source>
</evidence>
<comment type="caution">
    <text evidence="4">The sequence shown here is derived from an EMBL/GenBank/DDBJ whole genome shotgun (WGS) entry which is preliminary data.</text>
</comment>
<dbReference type="SUPFAM" id="SSF74650">
    <property type="entry name" value="Galactose mutarotase-like"/>
    <property type="match status" value="1"/>
</dbReference>
<reference evidence="4 5" key="1">
    <citation type="submission" date="2024-11" db="EMBL/GenBank/DDBJ databases">
        <title>Chromosome-level genome assembly of Eucalyptus globulus Labill. provides insights into its genome evolution.</title>
        <authorList>
            <person name="Li X."/>
        </authorList>
    </citation>
    <scope>NUCLEOTIDE SEQUENCE [LARGE SCALE GENOMIC DNA]</scope>
    <source>
        <strain evidence="4">CL2024</strain>
        <tissue evidence="4">Fresh tender leaves</tissue>
    </source>
</reference>
<dbReference type="Proteomes" id="UP001634007">
    <property type="component" value="Unassembled WGS sequence"/>
</dbReference>
<dbReference type="AlphaFoldDB" id="A0ABD3IQK6"/>
<keyword evidence="5" id="KW-1185">Reference proteome</keyword>
<organism evidence="4 5">
    <name type="scientific">Eucalyptus globulus</name>
    <name type="common">Tasmanian blue gum</name>
    <dbReference type="NCBI Taxonomy" id="34317"/>
    <lineage>
        <taxon>Eukaryota</taxon>
        <taxon>Viridiplantae</taxon>
        <taxon>Streptophyta</taxon>
        <taxon>Embryophyta</taxon>
        <taxon>Tracheophyta</taxon>
        <taxon>Spermatophyta</taxon>
        <taxon>Magnoliopsida</taxon>
        <taxon>eudicotyledons</taxon>
        <taxon>Gunneridae</taxon>
        <taxon>Pentapetalae</taxon>
        <taxon>rosids</taxon>
        <taxon>malvids</taxon>
        <taxon>Myrtales</taxon>
        <taxon>Myrtaceae</taxon>
        <taxon>Myrtoideae</taxon>
        <taxon>Eucalypteae</taxon>
        <taxon>Eucalyptus</taxon>
    </lineage>
</organism>
<dbReference type="PANTHER" id="PTHR10091:SF3">
    <property type="entry name" value="ALDOSE 1-EPIMERASE"/>
    <property type="match status" value="1"/>
</dbReference>
<evidence type="ECO:0000256" key="1">
    <source>
        <dbReference type="ARBA" id="ARBA00006206"/>
    </source>
</evidence>
<gene>
    <name evidence="4" type="ORF">ACJRO7_008154</name>
</gene>
<name>A0ABD3IQK6_EUCGL</name>
<evidence type="ECO:0000256" key="3">
    <source>
        <dbReference type="ARBA" id="ARBA00023277"/>
    </source>
</evidence>
<dbReference type="EMBL" id="JBJKBG010000011">
    <property type="protein sequence ID" value="KAL3716508.1"/>
    <property type="molecule type" value="Genomic_DNA"/>
</dbReference>
<evidence type="ECO:0000313" key="5">
    <source>
        <dbReference type="Proteomes" id="UP001634007"/>
    </source>
</evidence>
<dbReference type="Gene3D" id="2.70.98.10">
    <property type="match status" value="1"/>
</dbReference>
<dbReference type="InterPro" id="IPR011013">
    <property type="entry name" value="Gal_mutarotase_sf_dom"/>
</dbReference>
<protein>
    <submittedName>
        <fullName evidence="4">Uncharacterized protein</fullName>
    </submittedName>
</protein>
<accession>A0ABD3IQK6</accession>
<dbReference type="InterPro" id="IPR014718">
    <property type="entry name" value="GH-type_carb-bd"/>
</dbReference>
<sequence length="265" mass="29490">MEVGIYELKKGNFSVKFTNYGAAMLSLILPNKHGDLADVVLGHDTIDKYKNDSTYFGAIVGMVQIESLVANEGNNTLHSGLIGFSDVIWTMNSYSEKSHVTFGYESYDGEQGFPGDLSVYATYMIIETNKLLSLALHTYWNLGSHNSGDILSHTIQLFGSKITQVDEHLIPTGNILNIEESPYDFLQPRQIGSRIHELPHGYDINYGKTGRKMVLWGNQPEVQFYTANHQENEKGKGGFVYSSHAGLCLETQGFPDSVNHPNFPS</sequence>
<dbReference type="Pfam" id="PF01263">
    <property type="entry name" value="Aldose_epim"/>
    <property type="match status" value="1"/>
</dbReference>
<keyword evidence="3" id="KW-0119">Carbohydrate metabolism</keyword>
<comment type="similarity">
    <text evidence="1">Belongs to the aldose epimerase family.</text>
</comment>
<dbReference type="InterPro" id="IPR047215">
    <property type="entry name" value="Galactose_mutarotase-like"/>
</dbReference>
<dbReference type="CDD" id="cd09019">
    <property type="entry name" value="galactose_mutarotase_like"/>
    <property type="match status" value="1"/>
</dbReference>